<dbReference type="PANTHER" id="PTHR24056">
    <property type="entry name" value="CELL DIVISION PROTEIN KINASE"/>
    <property type="match status" value="1"/>
</dbReference>
<dbReference type="Pfam" id="PF00069">
    <property type="entry name" value="Pkinase"/>
    <property type="match status" value="1"/>
</dbReference>
<keyword evidence="5" id="KW-0067">ATP-binding</keyword>
<dbReference type="GO" id="GO:0004674">
    <property type="term" value="F:protein serine/threonine kinase activity"/>
    <property type="evidence" value="ECO:0007669"/>
    <property type="project" value="UniProtKB-KW"/>
</dbReference>
<dbReference type="GO" id="GO:0016592">
    <property type="term" value="C:mediator complex"/>
    <property type="evidence" value="ECO:0007669"/>
    <property type="project" value="TreeGrafter"/>
</dbReference>
<evidence type="ECO:0000256" key="3">
    <source>
        <dbReference type="ARBA" id="ARBA00022741"/>
    </source>
</evidence>
<evidence type="ECO:0000256" key="5">
    <source>
        <dbReference type="ARBA" id="ARBA00022840"/>
    </source>
</evidence>
<feature type="domain" description="Protein kinase" evidence="6">
    <location>
        <begin position="1"/>
        <end position="193"/>
    </location>
</feature>
<dbReference type="Proteomes" id="UP000192578">
    <property type="component" value="Unassembled WGS sequence"/>
</dbReference>
<dbReference type="PROSITE" id="PS50011">
    <property type="entry name" value="PROTEIN_KINASE_DOM"/>
    <property type="match status" value="1"/>
</dbReference>
<dbReference type="EMBL" id="MTYJ01000227">
    <property type="protein sequence ID" value="OWA51446.1"/>
    <property type="molecule type" value="Genomic_DNA"/>
</dbReference>
<protein>
    <submittedName>
        <fullName evidence="7">Cyclin-dependent kinase D-1</fullName>
    </submittedName>
</protein>
<dbReference type="InterPro" id="IPR011009">
    <property type="entry name" value="Kinase-like_dom_sf"/>
</dbReference>
<keyword evidence="4 7" id="KW-0418">Kinase</keyword>
<reference evidence="8" key="1">
    <citation type="submission" date="2017-01" db="EMBL/GenBank/DDBJ databases">
        <title>Comparative genomics of anhydrobiosis in the tardigrade Hypsibius dujardini.</title>
        <authorList>
            <person name="Yoshida Y."/>
            <person name="Koutsovoulos G."/>
            <person name="Laetsch D."/>
            <person name="Stevens L."/>
            <person name="Kumar S."/>
            <person name="Horikawa D."/>
            <person name="Ishino K."/>
            <person name="Komine S."/>
            <person name="Tomita M."/>
            <person name="Blaxter M."/>
            <person name="Arakawa K."/>
        </authorList>
    </citation>
    <scope>NUCLEOTIDE SEQUENCE [LARGE SCALE GENOMIC DNA]</scope>
    <source>
        <strain evidence="8">Z151</strain>
    </source>
</reference>
<dbReference type="GO" id="GO:0005524">
    <property type="term" value="F:ATP binding"/>
    <property type="evidence" value="ECO:0007669"/>
    <property type="project" value="UniProtKB-KW"/>
</dbReference>
<dbReference type="PANTHER" id="PTHR24056:SF495">
    <property type="entry name" value="CYCLIN-DEPENDENT KINASE 8-RELATED"/>
    <property type="match status" value="1"/>
</dbReference>
<evidence type="ECO:0000313" key="7">
    <source>
        <dbReference type="EMBL" id="OWA51446.1"/>
    </source>
</evidence>
<evidence type="ECO:0000256" key="2">
    <source>
        <dbReference type="ARBA" id="ARBA00022679"/>
    </source>
</evidence>
<dbReference type="AlphaFoldDB" id="A0A9X6NIY5"/>
<evidence type="ECO:0000256" key="4">
    <source>
        <dbReference type="ARBA" id="ARBA00022777"/>
    </source>
</evidence>
<name>A0A9X6NIY5_HYPEX</name>
<gene>
    <name evidence="7" type="ORF">BV898_15927</name>
</gene>
<accession>A0A9X6NIY5</accession>
<evidence type="ECO:0000313" key="8">
    <source>
        <dbReference type="Proteomes" id="UP000192578"/>
    </source>
</evidence>
<keyword evidence="8" id="KW-1185">Reference proteome</keyword>
<organism evidence="7 8">
    <name type="scientific">Hypsibius exemplaris</name>
    <name type="common">Freshwater tardigrade</name>
    <dbReference type="NCBI Taxonomy" id="2072580"/>
    <lineage>
        <taxon>Eukaryota</taxon>
        <taxon>Metazoa</taxon>
        <taxon>Ecdysozoa</taxon>
        <taxon>Tardigrada</taxon>
        <taxon>Eutardigrada</taxon>
        <taxon>Parachela</taxon>
        <taxon>Hypsibioidea</taxon>
        <taxon>Hypsibiidae</taxon>
        <taxon>Hypsibius</taxon>
    </lineage>
</organism>
<keyword evidence="1" id="KW-0723">Serine/threonine-protein kinase</keyword>
<evidence type="ECO:0000259" key="6">
    <source>
        <dbReference type="PROSITE" id="PS50011"/>
    </source>
</evidence>
<dbReference type="SMART" id="SM00220">
    <property type="entry name" value="S_TKc"/>
    <property type="match status" value="1"/>
</dbReference>
<dbReference type="InterPro" id="IPR000719">
    <property type="entry name" value="Prot_kinase_dom"/>
</dbReference>
<evidence type="ECO:0000256" key="1">
    <source>
        <dbReference type="ARBA" id="ARBA00022527"/>
    </source>
</evidence>
<dbReference type="SUPFAM" id="SSF56112">
    <property type="entry name" value="Protein kinase-like (PK-like)"/>
    <property type="match status" value="1"/>
</dbReference>
<keyword evidence="3" id="KW-0547">Nucleotide-binding</keyword>
<dbReference type="OrthoDB" id="336747at2759"/>
<dbReference type="Gene3D" id="1.10.510.10">
    <property type="entry name" value="Transferase(Phosphotransferase) domain 1"/>
    <property type="match status" value="1"/>
</dbReference>
<proteinExistence type="predicted"/>
<dbReference type="InterPro" id="IPR050108">
    <property type="entry name" value="CDK"/>
</dbReference>
<sequence>MAPVSRGSFGTVYYALTSTTATTATAAPSATDKKPLQVALKEAVEYIHGRNIMHRDINPRNILVASSGIIKLGDFGLARDLSNSTRTLLEETSLDGCAEIYTNGQVLLRSETIGQLGTVLGIFGDPVTQNGFEGARQWPDYGKLVFKLPKVPPGLTAPLPNAPVVFLDFLNGFFSYDPGKRISAHLALENLYFTDEIHLALWANCLILKRKYVLG</sequence>
<keyword evidence="2" id="KW-0808">Transferase</keyword>
<comment type="caution">
    <text evidence="7">The sequence shown here is derived from an EMBL/GenBank/DDBJ whole genome shotgun (WGS) entry which is preliminary data.</text>
</comment>